<protein>
    <recommendedName>
        <fullName evidence="4">Abc transporter</fullName>
    </recommendedName>
</protein>
<reference evidence="2 3" key="1">
    <citation type="journal article" date="2023" name="Arcadia Sci">
        <title>De novo assembly of a long-read Amblyomma americanum tick genome.</title>
        <authorList>
            <person name="Chou S."/>
            <person name="Poskanzer K.E."/>
            <person name="Rollins M."/>
            <person name="Thuy-Boun P.S."/>
        </authorList>
    </citation>
    <scope>NUCLEOTIDE SEQUENCE [LARGE SCALE GENOMIC DNA]</scope>
    <source>
        <strain evidence="2">F_SG_1</strain>
        <tissue evidence="2">Salivary glands</tissue>
    </source>
</reference>
<dbReference type="InterPro" id="IPR026082">
    <property type="entry name" value="ABCA"/>
</dbReference>
<name>A0AAQ4E777_AMBAM</name>
<dbReference type="InterPro" id="IPR027417">
    <property type="entry name" value="P-loop_NTPase"/>
</dbReference>
<evidence type="ECO:0000313" key="2">
    <source>
        <dbReference type="EMBL" id="KAK8770534.1"/>
    </source>
</evidence>
<organism evidence="2 3">
    <name type="scientific">Amblyomma americanum</name>
    <name type="common">Lone star tick</name>
    <dbReference type="NCBI Taxonomy" id="6943"/>
    <lineage>
        <taxon>Eukaryota</taxon>
        <taxon>Metazoa</taxon>
        <taxon>Ecdysozoa</taxon>
        <taxon>Arthropoda</taxon>
        <taxon>Chelicerata</taxon>
        <taxon>Arachnida</taxon>
        <taxon>Acari</taxon>
        <taxon>Parasitiformes</taxon>
        <taxon>Ixodida</taxon>
        <taxon>Ixodoidea</taxon>
        <taxon>Ixodidae</taxon>
        <taxon>Amblyomminae</taxon>
        <taxon>Amblyomma</taxon>
    </lineage>
</organism>
<dbReference type="PANTHER" id="PTHR19229">
    <property type="entry name" value="ATP-BINDING CASSETTE TRANSPORTER SUBFAMILY A ABCA"/>
    <property type="match status" value="1"/>
</dbReference>
<dbReference type="AlphaFoldDB" id="A0AAQ4E777"/>
<sequence>MIYVALRHIREAVGCAIFMTTYSTEECQAACTRVGIMAGGKLKALGSVEHLRERFGDGCALTFRLVEQMTVYLVERIHVALTSFFPSARHVDYREGVFLYHIASRCTWSEVFGRLAQLKRWFRIDSVLVSDCSLDEIFLGMARADMAEDAAEAKEKAVEATAKALREDPWGRNPQNKRIRQLTSKKPVRAARGGGKNPDNAESA</sequence>
<keyword evidence="3" id="KW-1185">Reference proteome</keyword>
<dbReference type="PANTHER" id="PTHR19229:SF250">
    <property type="entry name" value="ABC TRANSPORTER DOMAIN-CONTAINING PROTEIN-RELATED"/>
    <property type="match status" value="1"/>
</dbReference>
<dbReference type="GO" id="GO:0140359">
    <property type="term" value="F:ABC-type transporter activity"/>
    <property type="evidence" value="ECO:0007669"/>
    <property type="project" value="InterPro"/>
</dbReference>
<dbReference type="GO" id="GO:0005319">
    <property type="term" value="F:lipid transporter activity"/>
    <property type="evidence" value="ECO:0007669"/>
    <property type="project" value="TreeGrafter"/>
</dbReference>
<feature type="region of interest" description="Disordered" evidence="1">
    <location>
        <begin position="163"/>
        <end position="204"/>
    </location>
</feature>
<comment type="caution">
    <text evidence="2">The sequence shown here is derived from an EMBL/GenBank/DDBJ whole genome shotgun (WGS) entry which is preliminary data.</text>
</comment>
<proteinExistence type="predicted"/>
<dbReference type="EMBL" id="JARKHS020020992">
    <property type="protein sequence ID" value="KAK8770534.1"/>
    <property type="molecule type" value="Genomic_DNA"/>
</dbReference>
<evidence type="ECO:0008006" key="4">
    <source>
        <dbReference type="Google" id="ProtNLM"/>
    </source>
</evidence>
<evidence type="ECO:0000256" key="1">
    <source>
        <dbReference type="SAM" id="MobiDB-lite"/>
    </source>
</evidence>
<accession>A0AAQ4E777</accession>
<gene>
    <name evidence="2" type="ORF">V5799_013001</name>
</gene>
<evidence type="ECO:0000313" key="3">
    <source>
        <dbReference type="Proteomes" id="UP001321473"/>
    </source>
</evidence>
<dbReference type="Proteomes" id="UP001321473">
    <property type="component" value="Unassembled WGS sequence"/>
</dbReference>
<dbReference type="SUPFAM" id="SSF52540">
    <property type="entry name" value="P-loop containing nucleoside triphosphate hydrolases"/>
    <property type="match status" value="1"/>
</dbReference>
<dbReference type="GO" id="GO:0016020">
    <property type="term" value="C:membrane"/>
    <property type="evidence" value="ECO:0007669"/>
    <property type="project" value="InterPro"/>
</dbReference>